<dbReference type="Proteomes" id="UP000178943">
    <property type="component" value="Unassembled WGS sequence"/>
</dbReference>
<comment type="caution">
    <text evidence="2">The sequence shown here is derived from an EMBL/GenBank/DDBJ whole genome shotgun (WGS) entry which is preliminary data.</text>
</comment>
<organism evidence="2 3">
    <name type="scientific">Candidatus Fischerbacteria bacterium RBG_13_37_8</name>
    <dbReference type="NCBI Taxonomy" id="1817863"/>
    <lineage>
        <taxon>Bacteria</taxon>
        <taxon>Candidatus Fischeribacteriota</taxon>
    </lineage>
</organism>
<feature type="transmembrane region" description="Helical" evidence="1">
    <location>
        <begin position="121"/>
        <end position="139"/>
    </location>
</feature>
<accession>A0A1F5VNU4</accession>
<gene>
    <name evidence="2" type="ORF">A2Y62_19930</name>
</gene>
<feature type="transmembrane region" description="Helical" evidence="1">
    <location>
        <begin position="25"/>
        <end position="46"/>
    </location>
</feature>
<keyword evidence="1" id="KW-0812">Transmembrane</keyword>
<protein>
    <submittedName>
        <fullName evidence="2">Uncharacterized protein</fullName>
    </submittedName>
</protein>
<reference evidence="2 3" key="1">
    <citation type="journal article" date="2016" name="Nat. Commun.">
        <title>Thousands of microbial genomes shed light on interconnected biogeochemical processes in an aquifer system.</title>
        <authorList>
            <person name="Anantharaman K."/>
            <person name="Brown C.T."/>
            <person name="Hug L.A."/>
            <person name="Sharon I."/>
            <person name="Castelle C.J."/>
            <person name="Probst A.J."/>
            <person name="Thomas B.C."/>
            <person name="Singh A."/>
            <person name="Wilkins M.J."/>
            <person name="Karaoz U."/>
            <person name="Brodie E.L."/>
            <person name="Williams K.H."/>
            <person name="Hubbard S.S."/>
            <person name="Banfield J.F."/>
        </authorList>
    </citation>
    <scope>NUCLEOTIDE SEQUENCE [LARGE SCALE GENOMIC DNA]</scope>
</reference>
<keyword evidence="1" id="KW-0472">Membrane</keyword>
<feature type="transmembrane region" description="Helical" evidence="1">
    <location>
        <begin position="58"/>
        <end position="79"/>
    </location>
</feature>
<dbReference type="EMBL" id="MFGW01000119">
    <property type="protein sequence ID" value="OGF65085.1"/>
    <property type="molecule type" value="Genomic_DNA"/>
</dbReference>
<name>A0A1F5VNU4_9BACT</name>
<evidence type="ECO:0000313" key="2">
    <source>
        <dbReference type="EMBL" id="OGF65085.1"/>
    </source>
</evidence>
<evidence type="ECO:0000256" key="1">
    <source>
        <dbReference type="SAM" id="Phobius"/>
    </source>
</evidence>
<feature type="transmembrane region" description="Helical" evidence="1">
    <location>
        <begin position="91"/>
        <end position="115"/>
    </location>
</feature>
<sequence>MVFNIKRLFAVSPIMDLNKKRIIKITGYMTFGIVCFAAILYCFVLLSRGIEPSKTIKGIIFLGLFFGTQSLFVGLLYLISFRTAAERGIESAITTCAWFYSYINVVLSFIIAYFISVTVLLVFFLIIFPGACLLSWRYLRYWT</sequence>
<dbReference type="AlphaFoldDB" id="A0A1F5VNU4"/>
<evidence type="ECO:0000313" key="3">
    <source>
        <dbReference type="Proteomes" id="UP000178943"/>
    </source>
</evidence>
<proteinExistence type="predicted"/>
<keyword evidence="1" id="KW-1133">Transmembrane helix</keyword>